<evidence type="ECO:0000256" key="4">
    <source>
        <dbReference type="ARBA" id="ARBA00016296"/>
    </source>
</evidence>
<dbReference type="SMART" id="SM00072">
    <property type="entry name" value="GuKc"/>
    <property type="match status" value="1"/>
</dbReference>
<comment type="caution">
    <text evidence="13">The sequence shown here is derived from an EMBL/GenBank/DDBJ whole genome shotgun (WGS) entry which is preliminary data.</text>
</comment>
<dbReference type="PROSITE" id="PS00856">
    <property type="entry name" value="GUANYLATE_KINASE_1"/>
    <property type="match status" value="1"/>
</dbReference>
<keyword evidence="14" id="KW-1185">Reference proteome</keyword>
<dbReference type="SUPFAM" id="SSF52540">
    <property type="entry name" value="P-loop containing nucleoside triphosphate hydrolases"/>
    <property type="match status" value="1"/>
</dbReference>
<organism evidence="13 14">
    <name type="scientific">Pseudidiomarina taiwanensis</name>
    <dbReference type="NCBI Taxonomy" id="337250"/>
    <lineage>
        <taxon>Bacteria</taxon>
        <taxon>Pseudomonadati</taxon>
        <taxon>Pseudomonadota</taxon>
        <taxon>Gammaproteobacteria</taxon>
        <taxon>Alteromonadales</taxon>
        <taxon>Idiomarinaceae</taxon>
        <taxon>Pseudidiomarina</taxon>
    </lineage>
</organism>
<dbReference type="InterPro" id="IPR008145">
    <property type="entry name" value="GK/Ca_channel_bsu"/>
</dbReference>
<evidence type="ECO:0000256" key="7">
    <source>
        <dbReference type="ARBA" id="ARBA00022741"/>
    </source>
</evidence>
<dbReference type="HAMAP" id="MF_00328">
    <property type="entry name" value="Guanylate_kinase"/>
    <property type="match status" value="1"/>
</dbReference>
<gene>
    <name evidence="11" type="primary">gmk</name>
    <name evidence="13" type="ORF">CWI83_07520</name>
</gene>
<dbReference type="AlphaFoldDB" id="A0A432ZFT9"/>
<comment type="function">
    <text evidence="11">Essential for recycling GMP and indirectly, cGMP.</text>
</comment>
<dbReference type="GO" id="GO:0004385">
    <property type="term" value="F:GMP kinase activity"/>
    <property type="evidence" value="ECO:0007669"/>
    <property type="project" value="UniProtKB-UniRule"/>
</dbReference>
<dbReference type="GO" id="GO:0005829">
    <property type="term" value="C:cytosol"/>
    <property type="evidence" value="ECO:0007669"/>
    <property type="project" value="TreeGrafter"/>
</dbReference>
<dbReference type="RefSeq" id="WP_126827700.1">
    <property type="nucleotide sequence ID" value="NZ_PIQG01000003.1"/>
</dbReference>
<evidence type="ECO:0000256" key="8">
    <source>
        <dbReference type="ARBA" id="ARBA00022777"/>
    </source>
</evidence>
<dbReference type="EC" id="2.7.4.8" evidence="3 11"/>
<dbReference type="InterPro" id="IPR027417">
    <property type="entry name" value="P-loop_NTPase"/>
</dbReference>
<dbReference type="GO" id="GO:0005524">
    <property type="term" value="F:ATP binding"/>
    <property type="evidence" value="ECO:0007669"/>
    <property type="project" value="UniProtKB-UniRule"/>
</dbReference>
<dbReference type="Proteomes" id="UP000288279">
    <property type="component" value="Unassembled WGS sequence"/>
</dbReference>
<name>A0A432ZFT9_9GAMM</name>
<evidence type="ECO:0000259" key="12">
    <source>
        <dbReference type="PROSITE" id="PS50052"/>
    </source>
</evidence>
<evidence type="ECO:0000256" key="5">
    <source>
        <dbReference type="ARBA" id="ARBA00022490"/>
    </source>
</evidence>
<evidence type="ECO:0000256" key="9">
    <source>
        <dbReference type="ARBA" id="ARBA00022840"/>
    </source>
</evidence>
<evidence type="ECO:0000313" key="13">
    <source>
        <dbReference type="EMBL" id="RUO76764.1"/>
    </source>
</evidence>
<evidence type="ECO:0000256" key="11">
    <source>
        <dbReference type="HAMAP-Rule" id="MF_00328"/>
    </source>
</evidence>
<proteinExistence type="inferred from homology"/>
<dbReference type="InterPro" id="IPR020590">
    <property type="entry name" value="Guanylate_kinase_CS"/>
</dbReference>
<dbReference type="CDD" id="cd00071">
    <property type="entry name" value="GMPK"/>
    <property type="match status" value="1"/>
</dbReference>
<protein>
    <recommendedName>
        <fullName evidence="4 11">Guanylate kinase</fullName>
        <ecNumber evidence="3 11">2.7.4.8</ecNumber>
    </recommendedName>
    <alternativeName>
        <fullName evidence="10 11">GMP kinase</fullName>
    </alternativeName>
</protein>
<dbReference type="EMBL" id="PIQG01000003">
    <property type="protein sequence ID" value="RUO76764.1"/>
    <property type="molecule type" value="Genomic_DNA"/>
</dbReference>
<dbReference type="PROSITE" id="PS50052">
    <property type="entry name" value="GUANYLATE_KINASE_2"/>
    <property type="match status" value="1"/>
</dbReference>
<dbReference type="FunFam" id="3.30.63.10:FF:000002">
    <property type="entry name" value="Guanylate kinase 1"/>
    <property type="match status" value="1"/>
</dbReference>
<dbReference type="InterPro" id="IPR017665">
    <property type="entry name" value="Guanylate_kinase"/>
</dbReference>
<feature type="domain" description="Guanylate kinase-like" evidence="12">
    <location>
        <begin position="14"/>
        <end position="194"/>
    </location>
</feature>
<sequence length="219" mass="24698">MTNIEQHPQAKTAGNLFIIAAPSGAGKSSLIKALLARHTDGSMQVSVSCTTRPARPGEEDGVHYHFIDEATFQAKIEAQQFYEWAQVFGNYYGTSRVVIEETLQSGVDVFLDIDWQGARQVREHYPSARAIFIVPPSIAVLEQRLRLRGQDSDEVIAERMAKAQAEMSHYHEFDYLLVNDEFETCLADLEHIVLAERQRMALQQQRHAATLKDLLAKRG</sequence>
<keyword evidence="6 11" id="KW-0808">Transferase</keyword>
<dbReference type="PANTHER" id="PTHR23117:SF13">
    <property type="entry name" value="GUANYLATE KINASE"/>
    <property type="match status" value="1"/>
</dbReference>
<dbReference type="PANTHER" id="PTHR23117">
    <property type="entry name" value="GUANYLATE KINASE-RELATED"/>
    <property type="match status" value="1"/>
</dbReference>
<reference evidence="13 14" key="1">
    <citation type="journal article" date="2011" name="Front. Microbiol.">
        <title>Genomic signatures of strain selection and enhancement in Bacillus atrophaeus var. globigii, a historical biowarfare simulant.</title>
        <authorList>
            <person name="Gibbons H.S."/>
            <person name="Broomall S.M."/>
            <person name="McNew L.A."/>
            <person name="Daligault H."/>
            <person name="Chapman C."/>
            <person name="Bruce D."/>
            <person name="Karavis M."/>
            <person name="Krepps M."/>
            <person name="McGregor P.A."/>
            <person name="Hong C."/>
            <person name="Park K.H."/>
            <person name="Akmal A."/>
            <person name="Feldman A."/>
            <person name="Lin J.S."/>
            <person name="Chang W.E."/>
            <person name="Higgs B.W."/>
            <person name="Demirev P."/>
            <person name="Lindquist J."/>
            <person name="Liem A."/>
            <person name="Fochler E."/>
            <person name="Read T.D."/>
            <person name="Tapia R."/>
            <person name="Johnson S."/>
            <person name="Bishop-Lilly K.A."/>
            <person name="Detter C."/>
            <person name="Han C."/>
            <person name="Sozhamannan S."/>
            <person name="Rosenzweig C.N."/>
            <person name="Skowronski E.W."/>
        </authorList>
    </citation>
    <scope>NUCLEOTIDE SEQUENCE [LARGE SCALE GENOMIC DNA]</scope>
    <source>
        <strain evidence="13 14">PIT1</strain>
    </source>
</reference>
<evidence type="ECO:0000256" key="6">
    <source>
        <dbReference type="ARBA" id="ARBA00022679"/>
    </source>
</evidence>
<evidence type="ECO:0000256" key="1">
    <source>
        <dbReference type="ARBA" id="ARBA00004496"/>
    </source>
</evidence>
<evidence type="ECO:0000256" key="3">
    <source>
        <dbReference type="ARBA" id="ARBA00012961"/>
    </source>
</evidence>
<dbReference type="FunFam" id="3.40.50.300:FF:000084">
    <property type="entry name" value="Guanylate kinase"/>
    <property type="match status" value="1"/>
</dbReference>
<keyword evidence="8 11" id="KW-0418">Kinase</keyword>
<keyword evidence="5 11" id="KW-0963">Cytoplasm</keyword>
<dbReference type="Pfam" id="PF00625">
    <property type="entry name" value="Guanylate_kin"/>
    <property type="match status" value="1"/>
</dbReference>
<comment type="subcellular location">
    <subcellularLocation>
        <location evidence="1 11">Cytoplasm</location>
    </subcellularLocation>
</comment>
<evidence type="ECO:0000256" key="2">
    <source>
        <dbReference type="ARBA" id="ARBA00005790"/>
    </source>
</evidence>
<accession>A0A432ZFT9</accession>
<dbReference type="InterPro" id="IPR008144">
    <property type="entry name" value="Guanylate_kin-like_dom"/>
</dbReference>
<keyword evidence="7 11" id="KW-0547">Nucleotide-binding</keyword>
<dbReference type="OrthoDB" id="9808150at2"/>
<evidence type="ECO:0000313" key="14">
    <source>
        <dbReference type="Proteomes" id="UP000288279"/>
    </source>
</evidence>
<keyword evidence="9 11" id="KW-0067">ATP-binding</keyword>
<dbReference type="Gene3D" id="3.30.63.10">
    <property type="entry name" value="Guanylate Kinase phosphate binding domain"/>
    <property type="match status" value="1"/>
</dbReference>
<dbReference type="Gene3D" id="3.40.50.300">
    <property type="entry name" value="P-loop containing nucleotide triphosphate hydrolases"/>
    <property type="match status" value="1"/>
</dbReference>
<feature type="binding site" evidence="11">
    <location>
        <begin position="21"/>
        <end position="28"/>
    </location>
    <ligand>
        <name>ATP</name>
        <dbReference type="ChEBI" id="CHEBI:30616"/>
    </ligand>
</feature>
<dbReference type="NCBIfam" id="TIGR03263">
    <property type="entry name" value="guanyl_kin"/>
    <property type="match status" value="1"/>
</dbReference>
<comment type="catalytic activity">
    <reaction evidence="11">
        <text>GMP + ATP = GDP + ADP</text>
        <dbReference type="Rhea" id="RHEA:20780"/>
        <dbReference type="ChEBI" id="CHEBI:30616"/>
        <dbReference type="ChEBI" id="CHEBI:58115"/>
        <dbReference type="ChEBI" id="CHEBI:58189"/>
        <dbReference type="ChEBI" id="CHEBI:456216"/>
        <dbReference type="EC" id="2.7.4.8"/>
    </reaction>
</comment>
<evidence type="ECO:0000256" key="10">
    <source>
        <dbReference type="ARBA" id="ARBA00030128"/>
    </source>
</evidence>
<comment type="similarity">
    <text evidence="2 11">Belongs to the guanylate kinase family.</text>
</comment>